<reference evidence="3" key="1">
    <citation type="submission" date="2022-01" db="EMBL/GenBank/DDBJ databases">
        <authorList>
            <person name="King R."/>
        </authorList>
    </citation>
    <scope>NUCLEOTIDE SEQUENCE</scope>
</reference>
<accession>A0A9P0E226</accession>
<feature type="compositionally biased region" description="Basic and acidic residues" evidence="1">
    <location>
        <begin position="182"/>
        <end position="192"/>
    </location>
</feature>
<dbReference type="Pfam" id="PF00536">
    <property type="entry name" value="SAM_1"/>
    <property type="match status" value="1"/>
</dbReference>
<dbReference type="SUPFAM" id="SSF47769">
    <property type="entry name" value="SAM/Pointed domain"/>
    <property type="match status" value="1"/>
</dbReference>
<feature type="region of interest" description="Disordered" evidence="1">
    <location>
        <begin position="381"/>
        <end position="500"/>
    </location>
</feature>
<feature type="compositionally biased region" description="Low complexity" evidence="1">
    <location>
        <begin position="700"/>
        <end position="709"/>
    </location>
</feature>
<feature type="region of interest" description="Disordered" evidence="1">
    <location>
        <begin position="519"/>
        <end position="547"/>
    </location>
</feature>
<feature type="compositionally biased region" description="Low complexity" evidence="1">
    <location>
        <begin position="467"/>
        <end position="482"/>
    </location>
</feature>
<feature type="region of interest" description="Disordered" evidence="1">
    <location>
        <begin position="140"/>
        <end position="202"/>
    </location>
</feature>
<feature type="domain" description="SAM" evidence="2">
    <location>
        <begin position="737"/>
        <end position="801"/>
    </location>
</feature>
<feature type="compositionally biased region" description="Polar residues" evidence="1">
    <location>
        <begin position="428"/>
        <end position="443"/>
    </location>
</feature>
<proteinExistence type="predicted"/>
<feature type="region of interest" description="Disordered" evidence="1">
    <location>
        <begin position="301"/>
        <end position="363"/>
    </location>
</feature>
<evidence type="ECO:0000313" key="3">
    <source>
        <dbReference type="EMBL" id="CAH1390281.1"/>
    </source>
</evidence>
<dbReference type="EMBL" id="OV725077">
    <property type="protein sequence ID" value="CAH1390281.1"/>
    <property type="molecule type" value="Genomic_DNA"/>
</dbReference>
<name>A0A9P0E226_NEZVI</name>
<protein>
    <recommendedName>
        <fullName evidence="2">SAM domain-containing protein</fullName>
    </recommendedName>
</protein>
<gene>
    <name evidence="3" type="ORF">NEZAVI_LOCUS1501</name>
</gene>
<feature type="compositionally biased region" description="Polar residues" evidence="1">
    <location>
        <begin position="381"/>
        <end position="396"/>
    </location>
</feature>
<dbReference type="CDD" id="cd09487">
    <property type="entry name" value="SAM_superfamily"/>
    <property type="match status" value="1"/>
</dbReference>
<dbReference type="Gene3D" id="1.10.150.50">
    <property type="entry name" value="Transcription Factor, Ets-1"/>
    <property type="match status" value="1"/>
</dbReference>
<dbReference type="InterPro" id="IPR013761">
    <property type="entry name" value="SAM/pointed_sf"/>
</dbReference>
<feature type="region of interest" description="Disordered" evidence="1">
    <location>
        <begin position="616"/>
        <end position="638"/>
    </location>
</feature>
<feature type="compositionally biased region" description="Basic and acidic residues" evidence="1">
    <location>
        <begin position="397"/>
        <end position="408"/>
    </location>
</feature>
<dbReference type="Proteomes" id="UP001152798">
    <property type="component" value="Chromosome 1"/>
</dbReference>
<feature type="compositionally biased region" description="Gly residues" evidence="1">
    <location>
        <begin position="308"/>
        <end position="320"/>
    </location>
</feature>
<feature type="compositionally biased region" description="Low complexity" evidence="1">
    <location>
        <begin position="144"/>
        <end position="165"/>
    </location>
</feature>
<feature type="region of interest" description="Disordered" evidence="1">
    <location>
        <begin position="1"/>
        <end position="36"/>
    </location>
</feature>
<evidence type="ECO:0000313" key="4">
    <source>
        <dbReference type="Proteomes" id="UP001152798"/>
    </source>
</evidence>
<evidence type="ECO:0000256" key="1">
    <source>
        <dbReference type="SAM" id="MobiDB-lite"/>
    </source>
</evidence>
<feature type="compositionally biased region" description="Polar residues" evidence="1">
    <location>
        <begin position="326"/>
        <end position="339"/>
    </location>
</feature>
<feature type="compositionally biased region" description="Polar residues" evidence="1">
    <location>
        <begin position="25"/>
        <end position="36"/>
    </location>
</feature>
<feature type="compositionally biased region" description="Basic and acidic residues" evidence="1">
    <location>
        <begin position="451"/>
        <end position="464"/>
    </location>
</feature>
<keyword evidence="4" id="KW-1185">Reference proteome</keyword>
<dbReference type="AlphaFoldDB" id="A0A9P0E226"/>
<feature type="compositionally biased region" description="Low complexity" evidence="1">
    <location>
        <begin position="617"/>
        <end position="635"/>
    </location>
</feature>
<evidence type="ECO:0000259" key="2">
    <source>
        <dbReference type="SMART" id="SM00454"/>
    </source>
</evidence>
<sequence>MRRAKPSVAPDAPQKQLAWTHQIKHSTSQQHDTPGTSVASAVTQDVVNHQVYKALPVLESTCISEPSPIRPAETNAISLEAGPATSTPEENVRGLPSRTYKSLKDIVTRGFSNKGPDTSLSPQSQLRQAGIYLQPQPVQYRLSQQQQHQQQPHQQQQQQQHQQHQVNDSYRVYPVNSNYTETPRRDLSKAQSHDSLLGQDNRYRQDGVSQSIYMQQQNQRIVYSGAGPSRVPYFYNSQQTADTQFSHQETPRNRQYGTRHFEYSPEQLASQRRHFAEQQRHNEIQQQRLLSERLTTEAVRNQQRSNDAGGGGGGDGGGGVDLAKYQDQQFHTQQQSLFGEQQRHPEHAQGPFLENRQLNDRCDDNQRRIVDDKQGEIRNQVNQQPNENSCLEQSNNNHDEEVKPKIDQPKLCSQEDDDEGGFVKRGAQSDSGRGSTVYSNAKPVTSAIGDKGGEEWTERVETELRQILSGSGASSDSISSVSPPLPPLSPPASSGDDRPKYVLRSNALGLGVGGGFKNQNGPLWVSRTSEKSARTHHKQSKSTSNLLSSRIEIDSMLDENNSSDEEDYADTRLIRKQLEGLESMYGQVLKLLKARRQHGGTYDGLDLRHSRRRTCGSISSVPSSVSSRPIRNNRSQTRGKVRDFKGINKRFQRLESHVVTLARSVAHLSSEMRTQHLMMQEMEVMRGELAALRIQTNVQHQQQQQQQQQPGLMNAARGEGQGNSTTPAKVKRLTKFFGDEPPLLRLFLRGLGYEKYASLFEKERIGLLELPYLTEDRLHKLGIPLGPRLRILQQAHLANPNTLAVL</sequence>
<feature type="region of interest" description="Disordered" evidence="1">
    <location>
        <begin position="700"/>
        <end position="727"/>
    </location>
</feature>
<dbReference type="SMART" id="SM00454">
    <property type="entry name" value="SAM"/>
    <property type="match status" value="1"/>
</dbReference>
<organism evidence="3 4">
    <name type="scientific">Nezara viridula</name>
    <name type="common">Southern green stink bug</name>
    <name type="synonym">Cimex viridulus</name>
    <dbReference type="NCBI Taxonomy" id="85310"/>
    <lineage>
        <taxon>Eukaryota</taxon>
        <taxon>Metazoa</taxon>
        <taxon>Ecdysozoa</taxon>
        <taxon>Arthropoda</taxon>
        <taxon>Hexapoda</taxon>
        <taxon>Insecta</taxon>
        <taxon>Pterygota</taxon>
        <taxon>Neoptera</taxon>
        <taxon>Paraneoptera</taxon>
        <taxon>Hemiptera</taxon>
        <taxon>Heteroptera</taxon>
        <taxon>Panheteroptera</taxon>
        <taxon>Pentatomomorpha</taxon>
        <taxon>Pentatomoidea</taxon>
        <taxon>Pentatomidae</taxon>
        <taxon>Pentatominae</taxon>
        <taxon>Nezara</taxon>
    </lineage>
</organism>
<dbReference type="InterPro" id="IPR001660">
    <property type="entry name" value="SAM"/>
</dbReference>